<dbReference type="CDD" id="cd02966">
    <property type="entry name" value="TlpA_like_family"/>
    <property type="match status" value="1"/>
</dbReference>
<dbReference type="Gene3D" id="3.40.30.10">
    <property type="entry name" value="Glutaredoxin"/>
    <property type="match status" value="1"/>
</dbReference>
<dbReference type="Proteomes" id="UP000199632">
    <property type="component" value="Unassembled WGS sequence"/>
</dbReference>
<organism evidence="7 8">
    <name type="scientific">Asanoa ishikariensis</name>
    <dbReference type="NCBI Taxonomy" id="137265"/>
    <lineage>
        <taxon>Bacteria</taxon>
        <taxon>Bacillati</taxon>
        <taxon>Actinomycetota</taxon>
        <taxon>Actinomycetes</taxon>
        <taxon>Micromonosporales</taxon>
        <taxon>Micromonosporaceae</taxon>
        <taxon>Asanoa</taxon>
    </lineage>
</organism>
<evidence type="ECO:0000313" key="8">
    <source>
        <dbReference type="Proteomes" id="UP000199632"/>
    </source>
</evidence>
<feature type="domain" description="Thioredoxin" evidence="6">
    <location>
        <begin position="48"/>
        <end position="187"/>
    </location>
</feature>
<dbReference type="InterPro" id="IPR036249">
    <property type="entry name" value="Thioredoxin-like_sf"/>
</dbReference>
<keyword evidence="8" id="KW-1185">Reference proteome</keyword>
<proteinExistence type="predicted"/>
<protein>
    <submittedName>
        <fullName evidence="7">Thiol-disulfide isomerase or thioredoxin</fullName>
    </submittedName>
</protein>
<reference evidence="8" key="1">
    <citation type="submission" date="2016-10" db="EMBL/GenBank/DDBJ databases">
        <authorList>
            <person name="Varghese N."/>
            <person name="Submissions S."/>
        </authorList>
    </citation>
    <scope>NUCLEOTIDE SEQUENCE [LARGE SCALE GENOMIC DNA]</scope>
    <source>
        <strain evidence="8">DSM 44718</strain>
    </source>
</reference>
<keyword evidence="2" id="KW-0201">Cytochrome c-type biogenesis</keyword>
<dbReference type="GO" id="GO:0016491">
    <property type="term" value="F:oxidoreductase activity"/>
    <property type="evidence" value="ECO:0007669"/>
    <property type="project" value="InterPro"/>
</dbReference>
<dbReference type="RefSeq" id="WP_373315318.1">
    <property type="nucleotide sequence ID" value="NZ_BOND01000015.1"/>
</dbReference>
<dbReference type="GO" id="GO:0016209">
    <property type="term" value="F:antioxidant activity"/>
    <property type="evidence" value="ECO:0007669"/>
    <property type="project" value="InterPro"/>
</dbReference>
<dbReference type="GO" id="GO:0017004">
    <property type="term" value="P:cytochrome complex assembly"/>
    <property type="evidence" value="ECO:0007669"/>
    <property type="project" value="UniProtKB-KW"/>
</dbReference>
<dbReference type="PROSITE" id="PS51352">
    <property type="entry name" value="THIOREDOXIN_2"/>
    <property type="match status" value="1"/>
</dbReference>
<keyword evidence="7" id="KW-0413">Isomerase</keyword>
<dbReference type="InterPro" id="IPR000866">
    <property type="entry name" value="AhpC/TSA"/>
</dbReference>
<dbReference type="InterPro" id="IPR013766">
    <property type="entry name" value="Thioredoxin_domain"/>
</dbReference>
<keyword evidence="4" id="KW-1015">Disulfide bond</keyword>
<evidence type="ECO:0000256" key="2">
    <source>
        <dbReference type="ARBA" id="ARBA00022748"/>
    </source>
</evidence>
<evidence type="ECO:0000256" key="1">
    <source>
        <dbReference type="ARBA" id="ARBA00004196"/>
    </source>
</evidence>
<dbReference type="PANTHER" id="PTHR42852:SF6">
    <property type="entry name" value="THIOL:DISULFIDE INTERCHANGE PROTEIN DSBE"/>
    <property type="match status" value="1"/>
</dbReference>
<dbReference type="SUPFAM" id="SSF52833">
    <property type="entry name" value="Thioredoxin-like"/>
    <property type="match status" value="1"/>
</dbReference>
<evidence type="ECO:0000313" key="7">
    <source>
        <dbReference type="EMBL" id="SDY61152.1"/>
    </source>
</evidence>
<name>A0A1H3L9Q0_9ACTN</name>
<dbReference type="PROSITE" id="PS00194">
    <property type="entry name" value="THIOREDOXIN_1"/>
    <property type="match status" value="1"/>
</dbReference>
<dbReference type="PANTHER" id="PTHR42852">
    <property type="entry name" value="THIOL:DISULFIDE INTERCHANGE PROTEIN DSBE"/>
    <property type="match status" value="1"/>
</dbReference>
<dbReference type="STRING" id="137265.SAMN05421684_0626"/>
<dbReference type="GO" id="GO:0016853">
    <property type="term" value="F:isomerase activity"/>
    <property type="evidence" value="ECO:0007669"/>
    <property type="project" value="UniProtKB-KW"/>
</dbReference>
<dbReference type="InterPro" id="IPR017937">
    <property type="entry name" value="Thioredoxin_CS"/>
</dbReference>
<dbReference type="GO" id="GO:0030313">
    <property type="term" value="C:cell envelope"/>
    <property type="evidence" value="ECO:0007669"/>
    <property type="project" value="UniProtKB-SubCell"/>
</dbReference>
<evidence type="ECO:0000256" key="4">
    <source>
        <dbReference type="ARBA" id="ARBA00023157"/>
    </source>
</evidence>
<dbReference type="AlphaFoldDB" id="A0A1H3L9Q0"/>
<accession>A0A1H3L9Q0</accession>
<evidence type="ECO:0000256" key="3">
    <source>
        <dbReference type="ARBA" id="ARBA00022968"/>
    </source>
</evidence>
<comment type="subcellular location">
    <subcellularLocation>
        <location evidence="1">Cell envelope</location>
    </subcellularLocation>
</comment>
<sequence length="190" mass="20055">MRRRGLLVGIAVAAVAVAAIVYVVTGRGGDSWKDLCGTSSEGFIECTVGKRPAAPEVKGELLEGGSYDSAASAGKVVVVNFWGSWCAPCRAEIDDLEGVYEATKGSGVDFLGINIRDGRDAALAFHSQRVAYPSVFDPSSKLALGFQIPPNSIPATIILDRDGDIAYVIRRAVTKDQLQPIVERVAAEAS</sequence>
<dbReference type="EMBL" id="FNQB01000001">
    <property type="protein sequence ID" value="SDY61152.1"/>
    <property type="molecule type" value="Genomic_DNA"/>
</dbReference>
<keyword evidence="3" id="KW-0735">Signal-anchor</keyword>
<evidence type="ECO:0000256" key="5">
    <source>
        <dbReference type="ARBA" id="ARBA00023284"/>
    </source>
</evidence>
<dbReference type="Pfam" id="PF00578">
    <property type="entry name" value="AhpC-TSA"/>
    <property type="match status" value="1"/>
</dbReference>
<evidence type="ECO:0000259" key="6">
    <source>
        <dbReference type="PROSITE" id="PS51352"/>
    </source>
</evidence>
<keyword evidence="3" id="KW-0812">Transmembrane</keyword>
<dbReference type="InterPro" id="IPR050553">
    <property type="entry name" value="Thioredoxin_ResA/DsbE_sf"/>
</dbReference>
<gene>
    <name evidence="7" type="ORF">SAMN05421684_0626</name>
</gene>
<keyword evidence="5" id="KW-0676">Redox-active center</keyword>